<keyword evidence="1" id="KW-0862">Zinc</keyword>
<keyword evidence="1" id="KW-0479">Metal-binding</keyword>
<feature type="compositionally biased region" description="Acidic residues" evidence="2">
    <location>
        <begin position="286"/>
        <end position="307"/>
    </location>
</feature>
<dbReference type="VEuPathDB" id="FungiDB:BD410DRAFT_842972"/>
<evidence type="ECO:0000259" key="3">
    <source>
        <dbReference type="PROSITE" id="PS50157"/>
    </source>
</evidence>
<dbReference type="EMBL" id="ML170210">
    <property type="protein sequence ID" value="TDL18245.1"/>
    <property type="molecule type" value="Genomic_DNA"/>
</dbReference>
<dbReference type="STRING" id="50990.A0A4Y7PSV3"/>
<dbReference type="GO" id="GO:0008270">
    <property type="term" value="F:zinc ion binding"/>
    <property type="evidence" value="ECO:0007669"/>
    <property type="project" value="UniProtKB-KW"/>
</dbReference>
<dbReference type="InterPro" id="IPR022698">
    <property type="entry name" value="OrsD"/>
</dbReference>
<dbReference type="Proteomes" id="UP000294933">
    <property type="component" value="Unassembled WGS sequence"/>
</dbReference>
<feature type="region of interest" description="Disordered" evidence="2">
    <location>
        <begin position="241"/>
        <end position="322"/>
    </location>
</feature>
<protein>
    <recommendedName>
        <fullName evidence="3">C2H2-type domain-containing protein</fullName>
    </recommendedName>
</protein>
<keyword evidence="1" id="KW-0863">Zinc-finger</keyword>
<gene>
    <name evidence="4" type="ORF">BD410DRAFT_842972</name>
</gene>
<feature type="compositionally biased region" description="Basic and acidic residues" evidence="2">
    <location>
        <begin position="311"/>
        <end position="320"/>
    </location>
</feature>
<feature type="compositionally biased region" description="Basic and acidic residues" evidence="2">
    <location>
        <begin position="242"/>
        <end position="251"/>
    </location>
</feature>
<name>A0A4Y7PSV3_9AGAM</name>
<dbReference type="PROSITE" id="PS50157">
    <property type="entry name" value="ZINC_FINGER_C2H2_2"/>
    <property type="match status" value="1"/>
</dbReference>
<dbReference type="Pfam" id="PF12013">
    <property type="entry name" value="OrsD"/>
    <property type="match status" value="1"/>
</dbReference>
<proteinExistence type="predicted"/>
<reference evidence="4 5" key="1">
    <citation type="submission" date="2018-06" db="EMBL/GenBank/DDBJ databases">
        <title>A transcriptomic atlas of mushroom development highlights an independent origin of complex multicellularity.</title>
        <authorList>
            <consortium name="DOE Joint Genome Institute"/>
            <person name="Krizsan K."/>
            <person name="Almasi E."/>
            <person name="Merenyi Z."/>
            <person name="Sahu N."/>
            <person name="Viragh M."/>
            <person name="Koszo T."/>
            <person name="Mondo S."/>
            <person name="Kiss B."/>
            <person name="Balint B."/>
            <person name="Kues U."/>
            <person name="Barry K."/>
            <person name="Hegedus J.C."/>
            <person name="Henrissat B."/>
            <person name="Johnson J."/>
            <person name="Lipzen A."/>
            <person name="Ohm R."/>
            <person name="Nagy I."/>
            <person name="Pangilinan J."/>
            <person name="Yan J."/>
            <person name="Xiong Y."/>
            <person name="Grigoriev I.V."/>
            <person name="Hibbett D.S."/>
            <person name="Nagy L.G."/>
        </authorList>
    </citation>
    <scope>NUCLEOTIDE SEQUENCE [LARGE SCALE GENOMIC DNA]</scope>
    <source>
        <strain evidence="4 5">SZMC22713</strain>
    </source>
</reference>
<keyword evidence="5" id="KW-1185">Reference proteome</keyword>
<evidence type="ECO:0000313" key="4">
    <source>
        <dbReference type="EMBL" id="TDL18245.1"/>
    </source>
</evidence>
<organism evidence="4 5">
    <name type="scientific">Rickenella mellea</name>
    <dbReference type="NCBI Taxonomy" id="50990"/>
    <lineage>
        <taxon>Eukaryota</taxon>
        <taxon>Fungi</taxon>
        <taxon>Dikarya</taxon>
        <taxon>Basidiomycota</taxon>
        <taxon>Agaricomycotina</taxon>
        <taxon>Agaricomycetes</taxon>
        <taxon>Hymenochaetales</taxon>
        <taxon>Rickenellaceae</taxon>
        <taxon>Rickenella</taxon>
    </lineage>
</organism>
<dbReference type="InterPro" id="IPR013087">
    <property type="entry name" value="Znf_C2H2_type"/>
</dbReference>
<dbReference type="SMART" id="SM00355">
    <property type="entry name" value="ZnF_C2H2"/>
    <property type="match status" value="4"/>
</dbReference>
<evidence type="ECO:0000256" key="1">
    <source>
        <dbReference type="PROSITE-ProRule" id="PRU00042"/>
    </source>
</evidence>
<feature type="domain" description="C2H2-type" evidence="3">
    <location>
        <begin position="204"/>
        <end position="234"/>
    </location>
</feature>
<dbReference type="PROSITE" id="PS00028">
    <property type="entry name" value="ZINC_FINGER_C2H2_1"/>
    <property type="match status" value="2"/>
</dbReference>
<accession>A0A4Y7PSV3</accession>
<sequence>MPRQPVVLPKSQRLRHQSIGFLIKQFARSVRYIPALRCQNMAKVIKPPAYEFEGSAFLLLSPQPPPSPPTRPPSPTHNNAFEAWRRNFAFTSPLYFLPFVSARDADRICAFYEVISHMAPFHCPFPDCEDSFLKEGDRYDHLISDHKGVACSRAGCEELFFDESSKKKHRALVHQPTASVTAVFGTKKYERKLIMTRDDTTKEFHCPSRGCDVAKAVPSLIQRHVKDAHTGDKKRCGIPRDLLTRVRKPGEEVPDYSSDEVVSSDEEEQGEGEEEAQRSQEQAQQNEDDEDRRSDEEGDRQDDDAMDIELGGEREERDSVAGDTQPILEKHDVFSVMGFHVLQPFQVLVCLDCQYAVRPGLALSHARTRGVHRRKRRLPDTGEFAEAISVLRDAGEPYYKPPRPVKPLPGLKIRDGLICEKCRYITGNETYMRGHFTAMHKGFDLRSNTRSCKMQRFFEKAEKKGEDRHWEVLEVDDTPVATTAVSKYIQENRREAAEKRKNGPVVVRGPETDRDLNYFLYKTRYLQVVGKADTQFLYSKAQIPKEDEPWLFPLVASVREYVVDFAFDHLENMHLSTRRWLNTQKGELNNEPFKRRQEKSSVIAAADLLCRVICIVMRSLHDEIPEFEIPLTTRQDVTSGDFFEALEKGEEHAEYIHPFVLSLFTSTPGEEEEEGNSEPLYCAVSRCILMTTLAEDGRFNRPNYISTTLTGHQYWMRLAAAYEINAQARGREHRELMYVIYQLVDGLSHVRF</sequence>
<feature type="compositionally biased region" description="Acidic residues" evidence="2">
    <location>
        <begin position="252"/>
        <end position="274"/>
    </location>
</feature>
<dbReference type="AlphaFoldDB" id="A0A4Y7PSV3"/>
<evidence type="ECO:0000313" key="5">
    <source>
        <dbReference type="Proteomes" id="UP000294933"/>
    </source>
</evidence>
<evidence type="ECO:0000256" key="2">
    <source>
        <dbReference type="SAM" id="MobiDB-lite"/>
    </source>
</evidence>
<dbReference type="OrthoDB" id="2507344at2759"/>